<reference evidence="1 2" key="1">
    <citation type="submission" date="2015-05" db="EMBL/GenBank/DDBJ databases">
        <authorList>
            <person name="Tang B."/>
            <person name="Yu Y."/>
        </authorList>
    </citation>
    <scope>NUCLEOTIDE SEQUENCE [LARGE SCALE GENOMIC DNA]</scope>
    <source>
        <strain evidence="1 2">DSM 7029</strain>
    </source>
</reference>
<dbReference type="Proteomes" id="UP000035352">
    <property type="component" value="Chromosome"/>
</dbReference>
<protein>
    <submittedName>
        <fullName evidence="1">Oxidoreductase</fullName>
    </submittedName>
</protein>
<dbReference type="KEGG" id="pbh:AAW51_2468"/>
<dbReference type="STRING" id="413882.AAW51_2468"/>
<evidence type="ECO:0000313" key="1">
    <source>
        <dbReference type="EMBL" id="AKJ29159.1"/>
    </source>
</evidence>
<keyword evidence="2" id="KW-1185">Reference proteome</keyword>
<dbReference type="SUPFAM" id="SSF51735">
    <property type="entry name" value="NAD(P)-binding Rossmann-fold domains"/>
    <property type="match status" value="1"/>
</dbReference>
<dbReference type="InterPro" id="IPR036291">
    <property type="entry name" value="NAD(P)-bd_dom_sf"/>
</dbReference>
<dbReference type="EMBL" id="CP011371">
    <property type="protein sequence ID" value="AKJ29159.1"/>
    <property type="molecule type" value="Genomic_DNA"/>
</dbReference>
<accession>A0A0G3BI85</accession>
<sequence length="268" mass="28073">MSLMQHALRAGQTPGPAAPAAAQASALVVGAGGALGAAVLEQALGCGRYAQVQTLVRTPVAPALRGFEAITLAQLEATGSGSQSARADTAFIIFDRPRHANGRDAAFVRPEPDQLAALAGALKQAGVRRLLVVLPHAAALLPTALKLGLASLDEQAVAALGFEHALFVRSAQAPQRSAGSPLQRLAFWMLGQLHLMVPKQDQPVVATTAARVVVQLSLLLPEARPGTRVVPPELVWHAAQARDMTPVLQAWLHDGTVPQLSRDALPRY</sequence>
<dbReference type="Gene3D" id="3.40.50.720">
    <property type="entry name" value="NAD(P)-binding Rossmann-like Domain"/>
    <property type="match status" value="1"/>
</dbReference>
<name>A0A0G3BI85_9BURK</name>
<dbReference type="AlphaFoldDB" id="A0A0G3BI85"/>
<organism evidence="1 2">
    <name type="scientific">Caldimonas brevitalea</name>
    <dbReference type="NCBI Taxonomy" id="413882"/>
    <lineage>
        <taxon>Bacteria</taxon>
        <taxon>Pseudomonadati</taxon>
        <taxon>Pseudomonadota</taxon>
        <taxon>Betaproteobacteria</taxon>
        <taxon>Burkholderiales</taxon>
        <taxon>Sphaerotilaceae</taxon>
        <taxon>Caldimonas</taxon>
    </lineage>
</organism>
<gene>
    <name evidence="1" type="ORF">AAW51_2468</name>
</gene>
<evidence type="ECO:0000313" key="2">
    <source>
        <dbReference type="Proteomes" id="UP000035352"/>
    </source>
</evidence>
<proteinExistence type="predicted"/>